<accession>A0A2C5X117</accession>
<dbReference type="AlphaFoldDB" id="A0A2C5X117"/>
<name>A0A2C5X117_9PEZI</name>
<proteinExistence type="predicted"/>
<feature type="compositionally biased region" description="Polar residues" evidence="1">
    <location>
        <begin position="146"/>
        <end position="157"/>
    </location>
</feature>
<evidence type="ECO:0000313" key="2">
    <source>
        <dbReference type="EMBL" id="PHH51591.1"/>
    </source>
</evidence>
<feature type="region of interest" description="Disordered" evidence="1">
    <location>
        <begin position="102"/>
        <end position="191"/>
    </location>
</feature>
<feature type="region of interest" description="Disordered" evidence="1">
    <location>
        <begin position="1"/>
        <end position="79"/>
    </location>
</feature>
<feature type="compositionally biased region" description="Basic residues" evidence="1">
    <location>
        <begin position="112"/>
        <end position="122"/>
    </location>
</feature>
<comment type="caution">
    <text evidence="2">The sequence shown here is derived from an EMBL/GenBank/DDBJ whole genome shotgun (WGS) entry which is preliminary data.</text>
</comment>
<gene>
    <name evidence="2" type="ORF">CFIMG_008614RA00001</name>
</gene>
<protein>
    <submittedName>
        <fullName evidence="2">Uncharacterized protein</fullName>
    </submittedName>
</protein>
<sequence length="340" mass="37326">MSDDYSVNFDIQGQATRPRSRRRRLSVASSANSYESLLRQEHNHTRLAYRPRQQGTTAHHSLASPSPLHSPATSSVSFSQAGSDDILAGSESGTILAQAETLPRGVAVSRSMSRRTTRRRRSWAQSEGPDTDDGAPATEGMIEGSRWSQHWSTSTPQAPLPARHSTRGREDVAPGESEYGYNAQRSPAAESMARARRWGGYSSPPEPGAGRWVAGYPMPNQTWPVNPPFEYRARNHERSFDIFQRQYDAAGAQFAAPPGAIGWNMGMWSQVNLGLPGNGVEVTLRHGYPGGGTYSTYSPYTGRIDATSRREHAVWMNSCLWCQICAGPICCRGVVCSRSH</sequence>
<evidence type="ECO:0000256" key="1">
    <source>
        <dbReference type="SAM" id="MobiDB-lite"/>
    </source>
</evidence>
<keyword evidence="3" id="KW-1185">Reference proteome</keyword>
<dbReference type="Proteomes" id="UP000222788">
    <property type="component" value="Unassembled WGS sequence"/>
</dbReference>
<evidence type="ECO:0000313" key="3">
    <source>
        <dbReference type="Proteomes" id="UP000222788"/>
    </source>
</evidence>
<reference evidence="2 3" key="1">
    <citation type="journal article" date="2013" name="Fungal Biol.">
        <title>Analysis of microsatellite markers in the genome of the plant pathogen Ceratocystis fimbriata.</title>
        <authorList>
            <person name="Simpson M.C."/>
            <person name="Wilken P.M."/>
            <person name="Coetzee M.P."/>
            <person name="Wingfield M.J."/>
            <person name="Wingfield B.D."/>
        </authorList>
    </citation>
    <scope>NUCLEOTIDE SEQUENCE [LARGE SCALE GENOMIC DNA]</scope>
    <source>
        <strain evidence="2 3">CBS 114723</strain>
    </source>
</reference>
<organism evidence="2 3">
    <name type="scientific">Ceratocystis fimbriata CBS 114723</name>
    <dbReference type="NCBI Taxonomy" id="1035309"/>
    <lineage>
        <taxon>Eukaryota</taxon>
        <taxon>Fungi</taxon>
        <taxon>Dikarya</taxon>
        <taxon>Ascomycota</taxon>
        <taxon>Pezizomycotina</taxon>
        <taxon>Sordariomycetes</taxon>
        <taxon>Hypocreomycetidae</taxon>
        <taxon>Microascales</taxon>
        <taxon>Ceratocystidaceae</taxon>
        <taxon>Ceratocystis</taxon>
    </lineage>
</organism>
<dbReference type="EMBL" id="APWK03000089">
    <property type="protein sequence ID" value="PHH51591.1"/>
    <property type="molecule type" value="Genomic_DNA"/>
</dbReference>
<reference evidence="2 3" key="2">
    <citation type="journal article" date="2013" name="IMA Fungus">
        <title>IMA Genome-F 1: Ceratocystis fimbriata: Draft nuclear genome sequence for the plant pathogen, Ceratocystis fimbriata.</title>
        <authorList>
            <person name="Wilken P.M."/>
            <person name="Steenkamp E.T."/>
            <person name="Wingfield M.J."/>
            <person name="de Beer Z.W."/>
            <person name="Wingfield B.D."/>
        </authorList>
    </citation>
    <scope>NUCLEOTIDE SEQUENCE [LARGE SCALE GENOMIC DNA]</scope>
    <source>
        <strain evidence="2 3">CBS 114723</strain>
    </source>
</reference>
<feature type="compositionally biased region" description="Low complexity" evidence="1">
    <location>
        <begin position="58"/>
        <end position="75"/>
    </location>
</feature>